<evidence type="ECO:0000256" key="4">
    <source>
        <dbReference type="ARBA" id="ARBA00023157"/>
    </source>
</evidence>
<protein>
    <submittedName>
        <fullName evidence="7">CR1 protein</fullName>
    </submittedName>
</protein>
<dbReference type="PANTHER" id="PTHR45656">
    <property type="entry name" value="PROTEIN CBR-CLEC-78"/>
    <property type="match status" value="1"/>
</dbReference>
<evidence type="ECO:0000259" key="6">
    <source>
        <dbReference type="PROSITE" id="PS50923"/>
    </source>
</evidence>
<evidence type="ECO:0000256" key="1">
    <source>
        <dbReference type="ARBA" id="ARBA00022659"/>
    </source>
</evidence>
<dbReference type="Proteomes" id="UP000531151">
    <property type="component" value="Unassembled WGS sequence"/>
</dbReference>
<feature type="domain" description="Sushi" evidence="6">
    <location>
        <begin position="93"/>
        <end position="152"/>
    </location>
</feature>
<comment type="caution">
    <text evidence="5">Lacks conserved residue(s) required for the propagation of feature annotation.</text>
</comment>
<gene>
    <name evidence="7" type="primary">Cr1_0</name>
    <name evidence="7" type="ORF">GEOCAL_R07848</name>
</gene>
<evidence type="ECO:0000313" key="7">
    <source>
        <dbReference type="EMBL" id="NWH67168.1"/>
    </source>
</evidence>
<dbReference type="PROSITE" id="PS50923">
    <property type="entry name" value="SUSHI"/>
    <property type="match status" value="5"/>
</dbReference>
<dbReference type="PANTHER" id="PTHR45656:SF4">
    <property type="entry name" value="PROTEIN CBR-CLEC-78"/>
    <property type="match status" value="1"/>
</dbReference>
<dbReference type="InterPro" id="IPR051277">
    <property type="entry name" value="SEZ6_CSMD_C4BPB_Regulators"/>
</dbReference>
<dbReference type="Gene3D" id="2.10.70.10">
    <property type="entry name" value="Complement Module, domain 1"/>
    <property type="match status" value="5"/>
</dbReference>
<organism evidence="7 8">
    <name type="scientific">Geococcyx californianus</name>
    <name type="common">Greater roadrunner</name>
    <name type="synonym">Saurothera californiana</name>
    <dbReference type="NCBI Taxonomy" id="8947"/>
    <lineage>
        <taxon>Eukaryota</taxon>
        <taxon>Metazoa</taxon>
        <taxon>Chordata</taxon>
        <taxon>Craniata</taxon>
        <taxon>Vertebrata</taxon>
        <taxon>Euteleostomi</taxon>
        <taxon>Archelosauria</taxon>
        <taxon>Archosauria</taxon>
        <taxon>Dinosauria</taxon>
        <taxon>Saurischia</taxon>
        <taxon>Theropoda</taxon>
        <taxon>Coelurosauria</taxon>
        <taxon>Aves</taxon>
        <taxon>Neognathae</taxon>
        <taxon>Neoaves</taxon>
        <taxon>Otidimorphae</taxon>
        <taxon>Cuculiformes</taxon>
        <taxon>Neomorphidae</taxon>
        <taxon>Geococcyx</taxon>
    </lineage>
</organism>
<dbReference type="InterPro" id="IPR035976">
    <property type="entry name" value="Sushi/SCR/CCP_sf"/>
</dbReference>
<dbReference type="AlphaFoldDB" id="A0A7K4JPI9"/>
<dbReference type="FunFam" id="2.10.70.10:FF:000014">
    <property type="entry name" value="Membrane cofactor protein"/>
    <property type="match status" value="1"/>
</dbReference>
<keyword evidence="4 5" id="KW-1015">Disulfide bond</keyword>
<evidence type="ECO:0000256" key="2">
    <source>
        <dbReference type="ARBA" id="ARBA00022729"/>
    </source>
</evidence>
<feature type="disulfide bond" evidence="5">
    <location>
        <begin position="282"/>
        <end position="325"/>
    </location>
</feature>
<dbReference type="SUPFAM" id="SSF57535">
    <property type="entry name" value="Complement control module/SCR domain"/>
    <property type="match status" value="6"/>
</dbReference>
<name>A0A7K4JPI9_GEOCA</name>
<keyword evidence="1 5" id="KW-0768">Sushi</keyword>
<dbReference type="Pfam" id="PF00084">
    <property type="entry name" value="Sushi"/>
    <property type="match status" value="5"/>
</dbReference>
<evidence type="ECO:0000313" key="8">
    <source>
        <dbReference type="Proteomes" id="UP000531151"/>
    </source>
</evidence>
<feature type="non-terminal residue" evidence="7">
    <location>
        <position position="344"/>
    </location>
</feature>
<feature type="domain" description="Sushi" evidence="6">
    <location>
        <begin position="280"/>
        <end position="344"/>
    </location>
</feature>
<feature type="domain" description="Sushi" evidence="6">
    <location>
        <begin position="29"/>
        <end position="92"/>
    </location>
</feature>
<evidence type="ECO:0000256" key="5">
    <source>
        <dbReference type="PROSITE-ProRule" id="PRU00302"/>
    </source>
</evidence>
<sequence>YRLVGNPSAQCVVTGNKVSWSSVPHCTIIPCPPPPAIENGQLFDGGRDFVFGMAATYSCNKDFSLIGDATIHCTVDDNLEGVWSGPAPQCKNFTCENPEVKNGRKLSSFRTEYKYKDTVIFECDPGYLMKGDSVVVCEADGTWKPPLPTCDPVFCGPAPLLPFAEPERAAGSSFLAGTQLQYRCKPGYTAARGKSSVVTCTVDGTWSAESDFCIRQQCPAPTLKNGDVIADNFLFESVVTFTCYPGYELKGSSSVTCVASGNGVTWDAAFPHCERQLRDVLCEEPPTIDNGKHNGTKGTKFVSGSVVVYKCNDGFTLAGAAFLQCVPGDEHWGVWSKPAPECRG</sequence>
<feature type="non-terminal residue" evidence="7">
    <location>
        <position position="1"/>
    </location>
</feature>
<dbReference type="OrthoDB" id="6127264at2759"/>
<reference evidence="7 8" key="1">
    <citation type="submission" date="2019-09" db="EMBL/GenBank/DDBJ databases">
        <title>Bird 10,000 Genomes (B10K) Project - Family phase.</title>
        <authorList>
            <person name="Zhang G."/>
        </authorList>
    </citation>
    <scope>NUCLEOTIDE SEQUENCE [LARGE SCALE GENOMIC DNA]</scope>
    <source>
        <strain evidence="7">B10K-CU-031-07</strain>
        <tissue evidence="7">Muscle</tissue>
    </source>
</reference>
<proteinExistence type="predicted"/>
<dbReference type="InterPro" id="IPR000436">
    <property type="entry name" value="Sushi_SCR_CCP_dom"/>
</dbReference>
<feature type="domain" description="Sushi" evidence="6">
    <location>
        <begin position="216"/>
        <end position="275"/>
    </location>
</feature>
<feature type="disulfide bond" evidence="5">
    <location>
        <begin position="123"/>
        <end position="150"/>
    </location>
</feature>
<evidence type="ECO:0000256" key="3">
    <source>
        <dbReference type="ARBA" id="ARBA00022737"/>
    </source>
</evidence>
<keyword evidence="3" id="KW-0677">Repeat</keyword>
<feature type="domain" description="Sushi" evidence="6">
    <location>
        <begin position="153"/>
        <end position="215"/>
    </location>
</feature>
<dbReference type="SMART" id="SM00032">
    <property type="entry name" value="CCP"/>
    <property type="match status" value="5"/>
</dbReference>
<dbReference type="EMBL" id="VWPV01032949">
    <property type="protein sequence ID" value="NWH67168.1"/>
    <property type="molecule type" value="Genomic_DNA"/>
</dbReference>
<dbReference type="CDD" id="cd00033">
    <property type="entry name" value="CCP"/>
    <property type="match status" value="5"/>
</dbReference>
<accession>A0A7K4JPI9</accession>
<keyword evidence="2" id="KW-0732">Signal</keyword>
<keyword evidence="8" id="KW-1185">Reference proteome</keyword>
<comment type="caution">
    <text evidence="7">The sequence shown here is derived from an EMBL/GenBank/DDBJ whole genome shotgun (WGS) entry which is preliminary data.</text>
</comment>